<evidence type="ECO:0000256" key="4">
    <source>
        <dbReference type="ARBA" id="ARBA00022490"/>
    </source>
</evidence>
<evidence type="ECO:0000313" key="8">
    <source>
        <dbReference type="Proteomes" id="UP000216052"/>
    </source>
</evidence>
<gene>
    <name evidence="5 7" type="primary">recX</name>
    <name evidence="7" type="ORF">SPACI_026990</name>
</gene>
<reference evidence="7" key="1">
    <citation type="submission" date="2024-05" db="EMBL/GenBank/DDBJ databases">
        <title>Isolation and characterization of Sporomusa carbonis sp. nov., a carboxydotrophic hydrogenogen in the genus of Sporomusa isolated from a charcoal burning pile.</title>
        <authorList>
            <person name="Boeer T."/>
            <person name="Rosenbaum F."/>
            <person name="Eysell L."/>
            <person name="Mueller V."/>
            <person name="Daniel R."/>
            <person name="Poehlein A."/>
        </authorList>
    </citation>
    <scope>NUCLEOTIDE SEQUENCE [LARGE SCALE GENOMIC DNA]</scope>
    <source>
        <strain evidence="7">DSM 3132</strain>
    </source>
</reference>
<comment type="similarity">
    <text evidence="2 5">Belongs to the RecX family.</text>
</comment>
<comment type="subcellular location">
    <subcellularLocation>
        <location evidence="1 5">Cytoplasm</location>
    </subcellularLocation>
</comment>
<dbReference type="EMBL" id="CP155571">
    <property type="protein sequence ID" value="XFO72646.1"/>
    <property type="molecule type" value="Genomic_DNA"/>
</dbReference>
<dbReference type="PANTHER" id="PTHR33602">
    <property type="entry name" value="REGULATORY PROTEIN RECX FAMILY PROTEIN"/>
    <property type="match status" value="1"/>
</dbReference>
<keyword evidence="4 5" id="KW-0963">Cytoplasm</keyword>
<comment type="function">
    <text evidence="5">Modulates RecA activity.</text>
</comment>
<dbReference type="Proteomes" id="UP000216052">
    <property type="component" value="Chromosome"/>
</dbReference>
<evidence type="ECO:0000256" key="1">
    <source>
        <dbReference type="ARBA" id="ARBA00004496"/>
    </source>
</evidence>
<name>A0ABZ3J3K0_SPOA4</name>
<dbReference type="RefSeq" id="WP_093791618.1">
    <property type="nucleotide sequence ID" value="NZ_CP155571.1"/>
</dbReference>
<proteinExistence type="inferred from homology"/>
<dbReference type="InterPro" id="IPR003783">
    <property type="entry name" value="Regulatory_RecX"/>
</dbReference>
<protein>
    <recommendedName>
        <fullName evidence="3 5">Regulatory protein RecX</fullName>
    </recommendedName>
</protein>
<evidence type="ECO:0000256" key="3">
    <source>
        <dbReference type="ARBA" id="ARBA00018111"/>
    </source>
</evidence>
<evidence type="ECO:0000313" key="7">
    <source>
        <dbReference type="EMBL" id="XFO72646.1"/>
    </source>
</evidence>
<accession>A0ABZ3J3K0</accession>
<dbReference type="HAMAP" id="MF_01114">
    <property type="entry name" value="RecX"/>
    <property type="match status" value="1"/>
</dbReference>
<dbReference type="PANTHER" id="PTHR33602:SF1">
    <property type="entry name" value="REGULATORY PROTEIN RECX FAMILY PROTEIN"/>
    <property type="match status" value="1"/>
</dbReference>
<dbReference type="InterPro" id="IPR053926">
    <property type="entry name" value="RecX_HTH_1st"/>
</dbReference>
<sequence>MNMDAVKAAIKILRFRTYSRQELEQKLLKQGYDEATVKDTLEYATKRGYLNDTALCNMLLAQYSENNKYSLKEIYLRLKRRGLPSNLINEKLSNWDADHEYHAALKLAVRYFDNNGLRDRHKIVRRLSNKGYNAATVRKVLEYLRDMSP</sequence>
<evidence type="ECO:0000259" key="6">
    <source>
        <dbReference type="Pfam" id="PF21982"/>
    </source>
</evidence>
<feature type="domain" description="RecX first three-helical" evidence="6">
    <location>
        <begin position="7"/>
        <end position="43"/>
    </location>
</feature>
<organism evidence="7 8">
    <name type="scientific">Sporomusa acidovorans (strain ATCC 49682 / DSM 3132 / Mol)</name>
    <dbReference type="NCBI Taxonomy" id="1123286"/>
    <lineage>
        <taxon>Bacteria</taxon>
        <taxon>Bacillati</taxon>
        <taxon>Bacillota</taxon>
        <taxon>Negativicutes</taxon>
        <taxon>Selenomonadales</taxon>
        <taxon>Sporomusaceae</taxon>
        <taxon>Sporomusa</taxon>
    </lineage>
</organism>
<dbReference type="Pfam" id="PF21982">
    <property type="entry name" value="RecX_HTH1"/>
    <property type="match status" value="1"/>
</dbReference>
<dbReference type="InterPro" id="IPR036388">
    <property type="entry name" value="WH-like_DNA-bd_sf"/>
</dbReference>
<dbReference type="Gene3D" id="1.10.10.10">
    <property type="entry name" value="Winged helix-like DNA-binding domain superfamily/Winged helix DNA-binding domain"/>
    <property type="match status" value="1"/>
</dbReference>
<keyword evidence="8" id="KW-1185">Reference proteome</keyword>
<evidence type="ECO:0000256" key="2">
    <source>
        <dbReference type="ARBA" id="ARBA00009695"/>
    </source>
</evidence>
<evidence type="ECO:0000256" key="5">
    <source>
        <dbReference type="HAMAP-Rule" id="MF_01114"/>
    </source>
</evidence>